<gene>
    <name evidence="13" type="ORF">M427DRAFT_57272</name>
</gene>
<evidence type="ECO:0000256" key="4">
    <source>
        <dbReference type="ARBA" id="ARBA00009767"/>
    </source>
</evidence>
<dbReference type="PROSITE" id="PS00816">
    <property type="entry name" value="AIPM_HOMOCIT_SYNTH_2"/>
    <property type="match status" value="1"/>
</dbReference>
<evidence type="ECO:0000256" key="1">
    <source>
        <dbReference type="ARBA" id="ARBA00000064"/>
    </source>
</evidence>
<dbReference type="GO" id="GO:0046872">
    <property type="term" value="F:metal ion binding"/>
    <property type="evidence" value="ECO:0007669"/>
    <property type="project" value="UniProtKB-KW"/>
</dbReference>
<evidence type="ECO:0000313" key="13">
    <source>
        <dbReference type="EMBL" id="KXS14874.1"/>
    </source>
</evidence>
<dbReference type="HAMAP" id="MF_00572">
    <property type="entry name" value="LeuA_type2"/>
    <property type="match status" value="1"/>
</dbReference>
<dbReference type="InterPro" id="IPR000891">
    <property type="entry name" value="PYR_CT"/>
</dbReference>
<name>A0A139AE56_GONPJ</name>
<dbReference type="Pfam" id="PF08502">
    <property type="entry name" value="LeuA_dimer"/>
    <property type="match status" value="1"/>
</dbReference>
<accession>A0A139AE56</accession>
<dbReference type="Proteomes" id="UP000070544">
    <property type="component" value="Unassembled WGS sequence"/>
</dbReference>
<evidence type="ECO:0000256" key="11">
    <source>
        <dbReference type="SAM" id="MobiDB-lite"/>
    </source>
</evidence>
<dbReference type="PANTHER" id="PTHR46911:SF1">
    <property type="entry name" value="2-ISOPROPYLMALATE SYNTHASE"/>
    <property type="match status" value="1"/>
</dbReference>
<keyword evidence="7" id="KW-0028">Amino-acid biosynthesis</keyword>
<keyword evidence="9" id="KW-0479">Metal-binding</keyword>
<dbReference type="SMART" id="SM00917">
    <property type="entry name" value="LeuA_dimer"/>
    <property type="match status" value="1"/>
</dbReference>
<dbReference type="InterPro" id="IPR013709">
    <property type="entry name" value="2-isopropylmalate_synth_dimer"/>
</dbReference>
<keyword evidence="8" id="KW-0808">Transferase</keyword>
<dbReference type="InterPro" id="IPR054692">
    <property type="entry name" value="LeuA-like_post-cat"/>
</dbReference>
<dbReference type="GO" id="GO:0009098">
    <property type="term" value="P:L-leucine biosynthetic process"/>
    <property type="evidence" value="ECO:0007669"/>
    <property type="project" value="UniProtKB-KW"/>
</dbReference>
<protein>
    <recommendedName>
        <fullName evidence="5">2-isopropylmalate synthase</fullName>
        <ecNumber evidence="5">2.3.3.13</ecNumber>
    </recommendedName>
</protein>
<dbReference type="SUPFAM" id="SSF110921">
    <property type="entry name" value="2-isopropylmalate synthase LeuA, allosteric (dimerisation) domain"/>
    <property type="match status" value="1"/>
</dbReference>
<dbReference type="NCBIfam" id="TIGR00970">
    <property type="entry name" value="leuA_yeast"/>
    <property type="match status" value="1"/>
</dbReference>
<dbReference type="PROSITE" id="PS00815">
    <property type="entry name" value="AIPM_HOMOCIT_SYNTH_1"/>
    <property type="match status" value="1"/>
</dbReference>
<dbReference type="OrthoDB" id="418791at2759"/>
<evidence type="ECO:0000256" key="3">
    <source>
        <dbReference type="ARBA" id="ARBA00004689"/>
    </source>
</evidence>
<sequence>MPGAEITNVHSNGHVPYSVRNAQKPSPMAWRRYTPFPAINLPDRTWPSKVITKAPRWCAVDLRDGNQALVDPMDSDRKLKMFELLVKMGYKEIEVGFPSASDTDFSFVRQLIEKNLIPDDVVIQVLTQCREPLIKRTYEAVKGSKQAIIHVYNSTSTLQRRVVFGLDMDGITKIATDAAKLCLKFEKEITPDTAIYYEYSPESYTGTELKFAAAICNAMTDVIKPTPERKIIYNLPATVEMATPNVYADSIEWMSRNLKQRDCVVLSLHPHNDRGTAVAAAELGYMAGADRIEGCLFGNGERTGNVCLVTLGMNLFSQGIDPEIDFREIDEMRRTVEYCNQLPVNERHPYGGDLVFTAFSGSHQDAIKKGLEALEREAAKAGIPLADFKWEVPYLPIDPKDVGRTYEAIIRVNSQSGKGGVAYIMKTEHKFDLPRRLQMELSGVIQKFTDSKGGEVSARQIWSIFEDEYLPNNAAPWGRFNIRDITVDTNEDGRVRVNATFEDRQIKGDNKEVKLAGLGNGPVDAFVNVLSKHDKKVDIRVLDYTEHAMSAGEDAKAAAYMECVVNGRTFWGVGVDSSIITASLKAVVSAVNRSIRG</sequence>
<comment type="pathway">
    <text evidence="3">Amino-acid biosynthesis; L-leucine biosynthesis; L-leucine from 3-methyl-2-oxobutanoate: step 1/4.</text>
</comment>
<dbReference type="AlphaFoldDB" id="A0A139AE56"/>
<dbReference type="PROSITE" id="PS50991">
    <property type="entry name" value="PYR_CT"/>
    <property type="match status" value="1"/>
</dbReference>
<dbReference type="Pfam" id="PF22615">
    <property type="entry name" value="IPMS_D2"/>
    <property type="match status" value="1"/>
</dbReference>
<dbReference type="SUPFAM" id="SSF51569">
    <property type="entry name" value="Aldolase"/>
    <property type="match status" value="1"/>
</dbReference>
<feature type="region of interest" description="Disordered" evidence="11">
    <location>
        <begin position="1"/>
        <end position="20"/>
    </location>
</feature>
<evidence type="ECO:0000256" key="2">
    <source>
        <dbReference type="ARBA" id="ARBA00001968"/>
    </source>
</evidence>
<evidence type="ECO:0000256" key="8">
    <source>
        <dbReference type="ARBA" id="ARBA00022679"/>
    </source>
</evidence>
<dbReference type="InterPro" id="IPR036230">
    <property type="entry name" value="LeuA_allosteric_dom_sf"/>
</dbReference>
<dbReference type="CDD" id="cd07942">
    <property type="entry name" value="DRE_TIM_LeuA"/>
    <property type="match status" value="1"/>
</dbReference>
<evidence type="ECO:0000256" key="7">
    <source>
        <dbReference type="ARBA" id="ARBA00022605"/>
    </source>
</evidence>
<dbReference type="OMA" id="WPDKVID"/>
<dbReference type="GO" id="GO:0003852">
    <property type="term" value="F:2-isopropylmalate synthase activity"/>
    <property type="evidence" value="ECO:0007669"/>
    <property type="project" value="UniProtKB-EC"/>
</dbReference>
<dbReference type="NCBIfam" id="NF002991">
    <property type="entry name" value="PRK03739.1"/>
    <property type="match status" value="1"/>
</dbReference>
<evidence type="ECO:0000259" key="12">
    <source>
        <dbReference type="PROSITE" id="PS50991"/>
    </source>
</evidence>
<dbReference type="SUPFAM" id="SSF89000">
    <property type="entry name" value="post-HMGL domain-like"/>
    <property type="match status" value="1"/>
</dbReference>
<dbReference type="Gene3D" id="3.20.20.70">
    <property type="entry name" value="Aldolase class I"/>
    <property type="match status" value="1"/>
</dbReference>
<keyword evidence="10" id="KW-0100">Branched-chain amino acid biosynthesis</keyword>
<dbReference type="EC" id="2.3.3.13" evidence="5"/>
<dbReference type="InterPro" id="IPR005668">
    <property type="entry name" value="IPM_Synthase"/>
</dbReference>
<keyword evidence="6" id="KW-0432">Leucine biosynthesis</keyword>
<evidence type="ECO:0000256" key="10">
    <source>
        <dbReference type="ARBA" id="ARBA00023304"/>
    </source>
</evidence>
<keyword evidence="14" id="KW-1185">Reference proteome</keyword>
<dbReference type="EMBL" id="KQ965766">
    <property type="protein sequence ID" value="KXS14874.1"/>
    <property type="molecule type" value="Genomic_DNA"/>
</dbReference>
<dbReference type="STRING" id="1344416.A0A139AE56"/>
<reference evidence="13 14" key="1">
    <citation type="journal article" date="2015" name="Genome Biol. Evol.">
        <title>Phylogenomic analyses indicate that early fungi evolved digesting cell walls of algal ancestors of land plants.</title>
        <authorList>
            <person name="Chang Y."/>
            <person name="Wang S."/>
            <person name="Sekimoto S."/>
            <person name="Aerts A.L."/>
            <person name="Choi C."/>
            <person name="Clum A."/>
            <person name="LaButti K.M."/>
            <person name="Lindquist E.A."/>
            <person name="Yee Ngan C."/>
            <person name="Ohm R.A."/>
            <person name="Salamov A.A."/>
            <person name="Grigoriev I.V."/>
            <person name="Spatafora J.W."/>
            <person name="Berbee M.L."/>
        </authorList>
    </citation>
    <scope>NUCLEOTIDE SEQUENCE [LARGE SCALE GENOMIC DNA]</scope>
    <source>
        <strain evidence="13 14">JEL478</strain>
    </source>
</reference>
<dbReference type="FunFam" id="3.20.20.70:FF:000045">
    <property type="entry name" value="2-isopropylmalate synthase"/>
    <property type="match status" value="1"/>
</dbReference>
<dbReference type="Gene3D" id="3.30.160.270">
    <property type="match status" value="1"/>
</dbReference>
<comment type="similarity">
    <text evidence="4">Belongs to the alpha-IPM synthase/homocitrate synthase family. LeuA type 2 subfamily.</text>
</comment>
<proteinExistence type="inferred from homology"/>
<dbReference type="PANTHER" id="PTHR46911">
    <property type="match status" value="1"/>
</dbReference>
<evidence type="ECO:0000256" key="6">
    <source>
        <dbReference type="ARBA" id="ARBA00022430"/>
    </source>
</evidence>
<evidence type="ECO:0000256" key="9">
    <source>
        <dbReference type="ARBA" id="ARBA00022723"/>
    </source>
</evidence>
<evidence type="ECO:0000256" key="5">
    <source>
        <dbReference type="ARBA" id="ARBA00012973"/>
    </source>
</evidence>
<organism evidence="13 14">
    <name type="scientific">Gonapodya prolifera (strain JEL478)</name>
    <name type="common">Monoblepharis prolifera</name>
    <dbReference type="NCBI Taxonomy" id="1344416"/>
    <lineage>
        <taxon>Eukaryota</taxon>
        <taxon>Fungi</taxon>
        <taxon>Fungi incertae sedis</taxon>
        <taxon>Chytridiomycota</taxon>
        <taxon>Chytridiomycota incertae sedis</taxon>
        <taxon>Monoblepharidomycetes</taxon>
        <taxon>Monoblepharidales</taxon>
        <taxon>Gonapodyaceae</taxon>
        <taxon>Gonapodya</taxon>
    </lineage>
</organism>
<comment type="cofactor">
    <cofactor evidence="2">
        <name>a divalent metal cation</name>
        <dbReference type="ChEBI" id="CHEBI:60240"/>
    </cofactor>
</comment>
<feature type="domain" description="Pyruvate carboxyltransferase" evidence="12">
    <location>
        <begin position="55"/>
        <end position="330"/>
    </location>
</feature>
<dbReference type="InterPro" id="IPR013785">
    <property type="entry name" value="Aldolase_TIM"/>
</dbReference>
<dbReference type="InterPro" id="IPR039371">
    <property type="entry name" value="LeuA_N_DRE-TIM"/>
</dbReference>
<comment type="catalytic activity">
    <reaction evidence="1">
        <text>3-methyl-2-oxobutanoate + acetyl-CoA + H2O = (2S)-2-isopropylmalate + CoA + H(+)</text>
        <dbReference type="Rhea" id="RHEA:21524"/>
        <dbReference type="ChEBI" id="CHEBI:1178"/>
        <dbReference type="ChEBI" id="CHEBI:11851"/>
        <dbReference type="ChEBI" id="CHEBI:15377"/>
        <dbReference type="ChEBI" id="CHEBI:15378"/>
        <dbReference type="ChEBI" id="CHEBI:57287"/>
        <dbReference type="ChEBI" id="CHEBI:57288"/>
        <dbReference type="EC" id="2.3.3.13"/>
    </reaction>
</comment>
<dbReference type="InterPro" id="IPR002034">
    <property type="entry name" value="AIPM/Hcit_synth_CS"/>
</dbReference>
<evidence type="ECO:0000313" key="14">
    <source>
        <dbReference type="Proteomes" id="UP000070544"/>
    </source>
</evidence>
<dbReference type="Pfam" id="PF00682">
    <property type="entry name" value="HMGL-like"/>
    <property type="match status" value="1"/>
</dbReference>